<dbReference type="PRINTS" id="PR00038">
    <property type="entry name" value="HTHLUXR"/>
</dbReference>
<dbReference type="InterPro" id="IPR000792">
    <property type="entry name" value="Tscrpt_reg_LuxR_C"/>
</dbReference>
<dbReference type="Gene3D" id="1.25.40.10">
    <property type="entry name" value="Tetratricopeptide repeat domain"/>
    <property type="match status" value="1"/>
</dbReference>
<feature type="region of interest" description="Disordered" evidence="1">
    <location>
        <begin position="87"/>
        <end position="115"/>
    </location>
</feature>
<dbReference type="InterPro" id="IPR027417">
    <property type="entry name" value="P-loop_NTPase"/>
</dbReference>
<dbReference type="SUPFAM" id="SSF52540">
    <property type="entry name" value="P-loop containing nucleoside triphosphate hydrolases"/>
    <property type="match status" value="1"/>
</dbReference>
<dbReference type="InterPro" id="IPR011990">
    <property type="entry name" value="TPR-like_helical_dom_sf"/>
</dbReference>
<accession>A0ABX3G4I3</accession>
<evidence type="ECO:0000256" key="1">
    <source>
        <dbReference type="SAM" id="MobiDB-lite"/>
    </source>
</evidence>
<dbReference type="Gene3D" id="3.40.50.300">
    <property type="entry name" value="P-loop containing nucleotide triphosphate hydrolases"/>
    <property type="match status" value="1"/>
</dbReference>
<dbReference type="SUPFAM" id="SSF46894">
    <property type="entry name" value="C-terminal effector domain of the bipartite response regulators"/>
    <property type="match status" value="1"/>
</dbReference>
<organism evidence="3 4">
    <name type="scientific">Streptomyces amritsarensis</name>
    <dbReference type="NCBI Taxonomy" id="681158"/>
    <lineage>
        <taxon>Bacteria</taxon>
        <taxon>Bacillati</taxon>
        <taxon>Actinomycetota</taxon>
        <taxon>Actinomycetes</taxon>
        <taxon>Kitasatosporales</taxon>
        <taxon>Streptomycetaceae</taxon>
        <taxon>Streptomyces</taxon>
    </lineage>
</organism>
<dbReference type="EMBL" id="MQUR01000040">
    <property type="protein sequence ID" value="OLZ64815.1"/>
    <property type="molecule type" value="Genomic_DNA"/>
</dbReference>
<proteinExistence type="predicted"/>
<evidence type="ECO:0000259" key="2">
    <source>
        <dbReference type="PROSITE" id="PS50043"/>
    </source>
</evidence>
<dbReference type="Gene3D" id="1.10.10.10">
    <property type="entry name" value="Winged helix-like DNA-binding domain superfamily/Winged helix DNA-binding domain"/>
    <property type="match status" value="1"/>
</dbReference>
<dbReference type="SUPFAM" id="SSF48452">
    <property type="entry name" value="TPR-like"/>
    <property type="match status" value="1"/>
</dbReference>
<feature type="domain" description="HTH luxR-type" evidence="2">
    <location>
        <begin position="720"/>
        <end position="784"/>
    </location>
</feature>
<protein>
    <submittedName>
        <fullName evidence="3">LuxR family transcriptional regulator</fullName>
    </submittedName>
</protein>
<dbReference type="CDD" id="cd06170">
    <property type="entry name" value="LuxR_C_like"/>
    <property type="match status" value="1"/>
</dbReference>
<reference evidence="3 4" key="1">
    <citation type="submission" date="2016-01" db="EMBL/GenBank/DDBJ databases">
        <title>Streptomyces amritsarensis strain MTCC 11845 genome sequencing and assembly.</title>
        <authorList>
            <person name="Sharma D."/>
            <person name="Nair G.R."/>
            <person name="Kaur G."/>
            <person name="Manhas R.K."/>
            <person name="Mayilraj S."/>
        </authorList>
    </citation>
    <scope>NUCLEOTIDE SEQUENCE [LARGE SCALE GENOMIC DNA]</scope>
    <source>
        <strain evidence="3 4">MTCC 11845</strain>
    </source>
</reference>
<dbReference type="PANTHER" id="PTHR47691">
    <property type="entry name" value="REGULATOR-RELATED"/>
    <property type="match status" value="1"/>
</dbReference>
<comment type="caution">
    <text evidence="3">The sequence shown here is derived from an EMBL/GenBank/DDBJ whole genome shotgun (WGS) entry which is preliminary data.</text>
</comment>
<dbReference type="InterPro" id="IPR036388">
    <property type="entry name" value="WH-like_DNA-bd_sf"/>
</dbReference>
<name>A0ABX3G4I3_9ACTN</name>
<dbReference type="Pfam" id="PF00196">
    <property type="entry name" value="GerE"/>
    <property type="match status" value="1"/>
</dbReference>
<dbReference type="PROSITE" id="PS50043">
    <property type="entry name" value="HTH_LUXR_2"/>
    <property type="match status" value="1"/>
</dbReference>
<evidence type="ECO:0000313" key="4">
    <source>
        <dbReference type="Proteomes" id="UP000187151"/>
    </source>
</evidence>
<sequence>MGTLPASLGPVTELVGRELEAAMLRERLRDPLVRLVTVTGRAGVGKSRLALEVMREIGGEFGRVQVLDAAAPDTYRALAALTEPDDPAAPAAQAERAAPAGQASQAGHAAPAGPCSPAAWAGEPGRFLLLLDGCDHEARAGAAAALEALSGDPRVVVLATAVEPLGVYGELLLPLAPLPVPGPVRGPAGAAAAADPQELLEVASVALFVRRARAADPSFALTLENAAAVAEVCTLLDGLPLAVELAALRLRLLPPHLLPVRLRDRTTVLSGGPAGAPERHRSLAALAEWSCRGLDAPARALLDRLAVYEPGFGLAAAGLSAEPAVDTLMDRGLLVVVGEEQGELRLAVSEPVRSHARDALARAGGEDAARDAHAERYRTLVGSAQAGLGGTGQDHLLRELAAEGANVAAALRRLRERGEVEAAAALVLGCRLPWLAQGRLREGLEWCDECDGADGAALPEAVRARLADMSGVFALALGDPQEAVRRHRRALALGKGVGDRRQNALVSAHLGAALLEAGDPPGARAVLVTALSALESMGVTGGAAGAAASLAGVLRAEGDRRRARELLERAVEALRRIRDGRALAGALRTEAALALDGDEPALADRALRESLRLYGAVGERTELPGLLEEFALLLMRTAPAQRPRTVRLLAAADALRGETGAAVADEWRSAAERARTDLSARLDWTDFAVAWAEGVRMTAPQAVAEALSAPAPARRAATGPAPEDQSLTPRQVQVALLVSEGMTNRQIAARLDISEWTVVNHVRQVMRRLGCSSRVQVAGAVGRWS</sequence>
<dbReference type="PANTHER" id="PTHR47691:SF3">
    <property type="entry name" value="HTH-TYPE TRANSCRIPTIONAL REGULATOR RV0890C-RELATED"/>
    <property type="match status" value="1"/>
</dbReference>
<dbReference type="Pfam" id="PF13191">
    <property type="entry name" value="AAA_16"/>
    <property type="match status" value="1"/>
</dbReference>
<keyword evidence="4" id="KW-1185">Reference proteome</keyword>
<dbReference type="Proteomes" id="UP000187151">
    <property type="component" value="Unassembled WGS sequence"/>
</dbReference>
<evidence type="ECO:0000313" key="3">
    <source>
        <dbReference type="EMBL" id="OLZ64815.1"/>
    </source>
</evidence>
<dbReference type="InterPro" id="IPR041664">
    <property type="entry name" value="AAA_16"/>
</dbReference>
<dbReference type="SMART" id="SM00421">
    <property type="entry name" value="HTH_LUXR"/>
    <property type="match status" value="1"/>
</dbReference>
<feature type="compositionally biased region" description="Low complexity" evidence="1">
    <location>
        <begin position="87"/>
        <end position="113"/>
    </location>
</feature>
<dbReference type="InterPro" id="IPR016032">
    <property type="entry name" value="Sig_transdc_resp-reg_C-effctor"/>
</dbReference>
<gene>
    <name evidence="3" type="ORF">AVW11_18220</name>
</gene>